<dbReference type="Pfam" id="PF00327">
    <property type="entry name" value="Ribosomal_L30"/>
    <property type="match status" value="1"/>
</dbReference>
<evidence type="ECO:0000256" key="5">
    <source>
        <dbReference type="ARBA" id="ARBA00035492"/>
    </source>
</evidence>
<dbReference type="InterPro" id="IPR016082">
    <property type="entry name" value="Ribosomal_uL30_ferredoxin-like"/>
</dbReference>
<reference evidence="8" key="1">
    <citation type="journal article" date="2017" name="Proc. Natl. Acad. Sci. U.S.A.">
        <title>Simulation of Deepwater Horizon oil plume reveals substrate specialization within a complex community of hydrocarbon-degraders.</title>
        <authorList>
            <person name="Hu P."/>
            <person name="Dubinsky E.A."/>
            <person name="Probst A.J."/>
            <person name="Wang J."/>
            <person name="Sieber C.M.K."/>
            <person name="Tom L.M."/>
            <person name="Gardinali P."/>
            <person name="Banfield J.F."/>
            <person name="Atlas R.M."/>
            <person name="Andersen G.L."/>
        </authorList>
    </citation>
    <scope>NUCLEOTIDE SEQUENCE [LARGE SCALE GENOMIC DNA]</scope>
</reference>
<dbReference type="InterPro" id="IPR036919">
    <property type="entry name" value="Ribo_uL30_ferredoxin-like_sf"/>
</dbReference>
<proteinExistence type="inferred from homology"/>
<comment type="similarity">
    <text evidence="1">Belongs to the universal ribosomal protein uL30 family.</text>
</comment>
<evidence type="ECO:0000256" key="1">
    <source>
        <dbReference type="ARBA" id="ARBA00007594"/>
    </source>
</evidence>
<gene>
    <name evidence="7" type="ORF">A9Q84_20020</name>
</gene>
<keyword evidence="3 7" id="KW-0689">Ribosomal protein</keyword>
<dbReference type="AlphaFoldDB" id="A0A1Y5F2T6"/>
<feature type="domain" description="Large ribosomal subunit protein uL30-like ferredoxin-like fold" evidence="6">
    <location>
        <begin position="7"/>
        <end position="55"/>
    </location>
</feature>
<comment type="subunit">
    <text evidence="2">Part of the 50S ribosomal subunit.</text>
</comment>
<dbReference type="Proteomes" id="UP000196531">
    <property type="component" value="Unassembled WGS sequence"/>
</dbReference>
<dbReference type="PANTHER" id="PTHR15892">
    <property type="entry name" value="MITOCHONDRIAL RIBOSOMAL PROTEIN L30"/>
    <property type="match status" value="1"/>
</dbReference>
<evidence type="ECO:0000259" key="6">
    <source>
        <dbReference type="Pfam" id="PF00327"/>
    </source>
</evidence>
<dbReference type="PIRSF" id="PIRSF002211">
    <property type="entry name" value="Ribosomal_L30_bac-type"/>
    <property type="match status" value="1"/>
</dbReference>
<dbReference type="CDD" id="cd01658">
    <property type="entry name" value="Ribosomal_L30"/>
    <property type="match status" value="1"/>
</dbReference>
<evidence type="ECO:0000256" key="3">
    <source>
        <dbReference type="ARBA" id="ARBA00022980"/>
    </source>
</evidence>
<dbReference type="GO" id="GO:0003735">
    <property type="term" value="F:structural constituent of ribosome"/>
    <property type="evidence" value="ECO:0007669"/>
    <property type="project" value="InterPro"/>
</dbReference>
<dbReference type="EMBL" id="MAAO01000015">
    <property type="protein sequence ID" value="OUR93751.1"/>
    <property type="molecule type" value="Genomic_DNA"/>
</dbReference>
<protein>
    <recommendedName>
        <fullName evidence="5">50S ribosomal protein L30</fullName>
    </recommendedName>
</protein>
<dbReference type="HAMAP" id="MF_01371_B">
    <property type="entry name" value="Ribosomal_uL30_B"/>
    <property type="match status" value="1"/>
</dbReference>
<dbReference type="InterPro" id="IPR005996">
    <property type="entry name" value="Ribosomal_uL30_bac-type"/>
</dbReference>
<dbReference type="SUPFAM" id="SSF55129">
    <property type="entry name" value="Ribosomal protein L30p/L7e"/>
    <property type="match status" value="1"/>
</dbReference>
<evidence type="ECO:0000256" key="4">
    <source>
        <dbReference type="ARBA" id="ARBA00023274"/>
    </source>
</evidence>
<organism evidence="7 8">
    <name type="scientific">Halobacteriovorax marinus</name>
    <dbReference type="NCBI Taxonomy" id="97084"/>
    <lineage>
        <taxon>Bacteria</taxon>
        <taxon>Pseudomonadati</taxon>
        <taxon>Bdellovibrionota</taxon>
        <taxon>Bacteriovoracia</taxon>
        <taxon>Bacteriovoracales</taxon>
        <taxon>Halobacteriovoraceae</taxon>
        <taxon>Halobacteriovorax</taxon>
    </lineage>
</organism>
<dbReference type="NCBIfam" id="TIGR01308">
    <property type="entry name" value="rpmD_bact"/>
    <property type="match status" value="1"/>
</dbReference>
<name>A0A1Y5F2T6_9BACT</name>
<evidence type="ECO:0000313" key="7">
    <source>
        <dbReference type="EMBL" id="OUR93751.1"/>
    </source>
</evidence>
<dbReference type="GO" id="GO:0006412">
    <property type="term" value="P:translation"/>
    <property type="evidence" value="ECO:0007669"/>
    <property type="project" value="InterPro"/>
</dbReference>
<dbReference type="PANTHER" id="PTHR15892:SF2">
    <property type="entry name" value="LARGE RIBOSOMAL SUBUNIT PROTEIN UL30M"/>
    <property type="match status" value="1"/>
</dbReference>
<keyword evidence="4" id="KW-0687">Ribonucleoprotein</keyword>
<sequence>MAGKTITVKLKKSTIGCNPKQKANVRGLGLRKTGTISTLENTPAVRGMIKKVIHLLDIKEN</sequence>
<accession>A0A1Y5F2T6</accession>
<dbReference type="Gene3D" id="3.30.1390.20">
    <property type="entry name" value="Ribosomal protein L30, ferredoxin-like fold domain"/>
    <property type="match status" value="1"/>
</dbReference>
<evidence type="ECO:0000256" key="2">
    <source>
        <dbReference type="ARBA" id="ARBA00011838"/>
    </source>
</evidence>
<dbReference type="GO" id="GO:0022625">
    <property type="term" value="C:cytosolic large ribosomal subunit"/>
    <property type="evidence" value="ECO:0007669"/>
    <property type="project" value="TreeGrafter"/>
</dbReference>
<comment type="caution">
    <text evidence="7">The sequence shown here is derived from an EMBL/GenBank/DDBJ whole genome shotgun (WGS) entry which is preliminary data.</text>
</comment>
<evidence type="ECO:0000313" key="8">
    <source>
        <dbReference type="Proteomes" id="UP000196531"/>
    </source>
</evidence>